<dbReference type="InterPro" id="IPR032093">
    <property type="entry name" value="PhoD_N"/>
</dbReference>
<feature type="domain" description="Phospholipase D N-terminal" evidence="2">
    <location>
        <begin position="18"/>
        <end position="114"/>
    </location>
</feature>
<comment type="caution">
    <text evidence="3">The sequence shown here is derived from an EMBL/GenBank/DDBJ whole genome shotgun (WGS) entry which is preliminary data.</text>
</comment>
<dbReference type="EMBL" id="BTFW01000003">
    <property type="protein sequence ID" value="GMM62545.1"/>
    <property type="molecule type" value="Genomic_DNA"/>
</dbReference>
<accession>A0ABQ6PBD5</accession>
<gene>
    <name evidence="3" type="ORF">NUTIK01_33220</name>
</gene>
<evidence type="ECO:0000313" key="3">
    <source>
        <dbReference type="EMBL" id="GMM62545.1"/>
    </source>
</evidence>
<dbReference type="InterPro" id="IPR052900">
    <property type="entry name" value="Phospholipid_Metab_Enz"/>
</dbReference>
<dbReference type="InterPro" id="IPR038607">
    <property type="entry name" value="PhoD-like_sf"/>
</dbReference>
<dbReference type="Gene3D" id="3.60.21.70">
    <property type="entry name" value="PhoD-like phosphatase"/>
    <property type="match status" value="1"/>
</dbReference>
<sequence length="511" mass="57014">MPRNLLANPRFGADPFTLGVASGDPASDGFVLWTRLAPRPLEPLGGMEPRPVAVRWEVAGDARFQTLVAQGEALAHPELAHSVHVEVAGLAPDRPYWYRFRVGREESAVGRTRTLPAPGARVERLRFVAAGCQHYEQGLFTAWRHIAQEPVDFVFHYGDYIYESADHGAGPFKANGRTYDEVRRHVGGEIYTLDDYRRRYALYKSDPDLQAAHAAVPFWMSFDDHEVDNNWASDFDQDGTPPEAFAFRRAMAMQAYYEHMPLRRSAMPQGSHMQMYRGARYGDLLHAFVLDTRQYRDDQLYGDTLAPLGPEAFAQRSIMGAAQERWLYDGLAASDTRWNLIAHQVMVMNLDQRKSPAPGAVAGGTPTYSMDQWPGYMANRRRLLDCIDTHCKGNVVNVTGDAHRHYAGDLLQDEGAPGAEGKVISSEFLATSIASGADGKGDDDAYSRQVRADNPFLKATTDKRGYLLCDIIRKEWTGDLKVVDKVTKPGGKLSTYARFIIENGRPGLNRG</sequence>
<feature type="domain" description="PhoD-like phosphatase metallophosphatase" evidence="1">
    <location>
        <begin position="127"/>
        <end position="479"/>
    </location>
</feature>
<evidence type="ECO:0000259" key="2">
    <source>
        <dbReference type="Pfam" id="PF16655"/>
    </source>
</evidence>
<proteinExistence type="predicted"/>
<dbReference type="InterPro" id="IPR029052">
    <property type="entry name" value="Metallo-depent_PP-like"/>
</dbReference>
<dbReference type="InterPro" id="IPR018946">
    <property type="entry name" value="PhoD-like_MPP"/>
</dbReference>
<dbReference type="Proteomes" id="UP001187221">
    <property type="component" value="Unassembled WGS sequence"/>
</dbReference>
<dbReference type="Gene3D" id="2.60.40.380">
    <property type="entry name" value="Purple acid phosphatase-like, N-terminal"/>
    <property type="match status" value="1"/>
</dbReference>
<dbReference type="PANTHER" id="PTHR43606">
    <property type="entry name" value="PHOSPHATASE, PUTATIVE (AFU_ORTHOLOGUE AFUA_6G08710)-RELATED"/>
    <property type="match status" value="1"/>
</dbReference>
<dbReference type="SUPFAM" id="SSF56300">
    <property type="entry name" value="Metallo-dependent phosphatases"/>
    <property type="match status" value="1"/>
</dbReference>
<reference evidence="3 4" key="1">
    <citation type="submission" date="2023-06" db="EMBL/GenBank/DDBJ databases">
        <title>Draft genome sequence of Novosphingobium sp. strain IK01.</title>
        <authorList>
            <person name="Hatamoto M."/>
            <person name="Ikarashi T."/>
            <person name="Yamaguchi T."/>
        </authorList>
    </citation>
    <scope>NUCLEOTIDE SEQUENCE [LARGE SCALE GENOMIC DNA]</scope>
    <source>
        <strain evidence="3 4">IK01</strain>
    </source>
</reference>
<dbReference type="CDD" id="cd07389">
    <property type="entry name" value="MPP_PhoD"/>
    <property type="match status" value="1"/>
</dbReference>
<dbReference type="Pfam" id="PF09423">
    <property type="entry name" value="PhoD"/>
    <property type="match status" value="1"/>
</dbReference>
<organism evidence="3 4">
    <name type="scientific">Novosphingobium pituita</name>
    <dbReference type="NCBI Taxonomy" id="3056842"/>
    <lineage>
        <taxon>Bacteria</taxon>
        <taxon>Pseudomonadati</taxon>
        <taxon>Pseudomonadota</taxon>
        <taxon>Alphaproteobacteria</taxon>
        <taxon>Sphingomonadales</taxon>
        <taxon>Sphingomonadaceae</taxon>
        <taxon>Novosphingobium</taxon>
    </lineage>
</organism>
<evidence type="ECO:0000259" key="1">
    <source>
        <dbReference type="Pfam" id="PF09423"/>
    </source>
</evidence>
<keyword evidence="4" id="KW-1185">Reference proteome</keyword>
<dbReference type="Pfam" id="PF16655">
    <property type="entry name" value="PhoD_N"/>
    <property type="match status" value="1"/>
</dbReference>
<dbReference type="PANTHER" id="PTHR43606:SF2">
    <property type="entry name" value="ALKALINE PHOSPHATASE FAMILY PROTEIN (AFU_ORTHOLOGUE AFUA_5G03860)"/>
    <property type="match status" value="1"/>
</dbReference>
<name>A0ABQ6PBD5_9SPHN</name>
<evidence type="ECO:0000313" key="4">
    <source>
        <dbReference type="Proteomes" id="UP001187221"/>
    </source>
</evidence>
<protein>
    <submittedName>
        <fullName evidence="3">Alkaline phosphatase</fullName>
    </submittedName>
</protein>